<reference evidence="1" key="1">
    <citation type="submission" date="2014-09" db="EMBL/GenBank/DDBJ databases">
        <authorList>
            <person name="Magalhaes I.L.F."/>
            <person name="Oliveira U."/>
            <person name="Santos F.R."/>
            <person name="Vidigal T.H.D.A."/>
            <person name="Brescovit A.D."/>
            <person name="Santos A.J."/>
        </authorList>
    </citation>
    <scope>NUCLEOTIDE SEQUENCE</scope>
    <source>
        <tissue evidence="1">Shoot tissue taken approximately 20 cm above the soil surface</tissue>
    </source>
</reference>
<sequence>MTHLAMLKGQGWNCWQPHLKHRWKHLRIILILRKIQPKKETLVTLTILTCLGEVGGIHVHHHI</sequence>
<proteinExistence type="predicted"/>
<reference evidence="1" key="2">
    <citation type="journal article" date="2015" name="Data Brief">
        <title>Shoot transcriptome of the giant reed, Arundo donax.</title>
        <authorList>
            <person name="Barrero R.A."/>
            <person name="Guerrero F.D."/>
            <person name="Moolhuijzen P."/>
            <person name="Goolsby J.A."/>
            <person name="Tidwell J."/>
            <person name="Bellgard S.E."/>
            <person name="Bellgard M.I."/>
        </authorList>
    </citation>
    <scope>NUCLEOTIDE SEQUENCE</scope>
    <source>
        <tissue evidence="1">Shoot tissue taken approximately 20 cm above the soil surface</tissue>
    </source>
</reference>
<protein>
    <submittedName>
        <fullName evidence="1">Uncharacterized protein</fullName>
    </submittedName>
</protein>
<name>A0A0A8XYK3_ARUDO</name>
<accession>A0A0A8XYK3</accession>
<dbReference type="EMBL" id="GBRH01278836">
    <property type="protein sequence ID" value="JAD19059.1"/>
    <property type="molecule type" value="Transcribed_RNA"/>
</dbReference>
<dbReference type="AlphaFoldDB" id="A0A0A8XYK3"/>
<evidence type="ECO:0000313" key="1">
    <source>
        <dbReference type="EMBL" id="JAD19059.1"/>
    </source>
</evidence>
<organism evidence="1">
    <name type="scientific">Arundo donax</name>
    <name type="common">Giant reed</name>
    <name type="synonym">Donax arundinaceus</name>
    <dbReference type="NCBI Taxonomy" id="35708"/>
    <lineage>
        <taxon>Eukaryota</taxon>
        <taxon>Viridiplantae</taxon>
        <taxon>Streptophyta</taxon>
        <taxon>Embryophyta</taxon>
        <taxon>Tracheophyta</taxon>
        <taxon>Spermatophyta</taxon>
        <taxon>Magnoliopsida</taxon>
        <taxon>Liliopsida</taxon>
        <taxon>Poales</taxon>
        <taxon>Poaceae</taxon>
        <taxon>PACMAD clade</taxon>
        <taxon>Arundinoideae</taxon>
        <taxon>Arundineae</taxon>
        <taxon>Arundo</taxon>
    </lineage>
</organism>